<dbReference type="OrthoDB" id="2964907at2"/>
<keyword evidence="3" id="KW-1185">Reference proteome</keyword>
<name>A0A1G9V996_9BACI</name>
<dbReference type="PROSITE" id="PS51257">
    <property type="entry name" value="PROKAR_LIPOPROTEIN"/>
    <property type="match status" value="1"/>
</dbReference>
<sequence>MKKTLLFLLLSLTLLAACSNADSKESYSVEDALENGDVIAQHQANSFQEIAQGAVEVENADKLFQLMNNVEENKEDEVTISVFDLDGSHSENKISYNGETITFENNYGNYEQSPAGTYECSYISQRGPIVYLSSCTAEDGTELSTMIGFVGTEEAFREAQN</sequence>
<gene>
    <name evidence="2" type="ORF">SAMN05216244_3189</name>
</gene>
<keyword evidence="1" id="KW-0732">Signal</keyword>
<evidence type="ECO:0008006" key="4">
    <source>
        <dbReference type="Google" id="ProtNLM"/>
    </source>
</evidence>
<reference evidence="3" key="1">
    <citation type="submission" date="2016-10" db="EMBL/GenBank/DDBJ databases">
        <authorList>
            <person name="Varghese N."/>
            <person name="Submissions S."/>
        </authorList>
    </citation>
    <scope>NUCLEOTIDE SEQUENCE [LARGE SCALE GENOMIC DNA]</scope>
    <source>
        <strain evidence="3">CGMCC 1.6199</strain>
    </source>
</reference>
<evidence type="ECO:0000313" key="3">
    <source>
        <dbReference type="Proteomes" id="UP000182347"/>
    </source>
</evidence>
<protein>
    <recommendedName>
        <fullName evidence="4">DUF4362 domain-containing protein</fullName>
    </recommendedName>
</protein>
<feature type="chain" id="PRO_5038423205" description="DUF4362 domain-containing protein" evidence="1">
    <location>
        <begin position="22"/>
        <end position="161"/>
    </location>
</feature>
<organism evidence="2 3">
    <name type="scientific">Sediminibacillus halophilus</name>
    <dbReference type="NCBI Taxonomy" id="482461"/>
    <lineage>
        <taxon>Bacteria</taxon>
        <taxon>Bacillati</taxon>
        <taxon>Bacillota</taxon>
        <taxon>Bacilli</taxon>
        <taxon>Bacillales</taxon>
        <taxon>Bacillaceae</taxon>
        <taxon>Sediminibacillus</taxon>
    </lineage>
</organism>
<feature type="signal peptide" evidence="1">
    <location>
        <begin position="1"/>
        <end position="21"/>
    </location>
</feature>
<dbReference type="STRING" id="482461.SAMN05216244_3189"/>
<evidence type="ECO:0000256" key="1">
    <source>
        <dbReference type="SAM" id="SignalP"/>
    </source>
</evidence>
<dbReference type="AlphaFoldDB" id="A0A1G9V996"/>
<dbReference type="RefSeq" id="WP_074600259.1">
    <property type="nucleotide sequence ID" value="NZ_FNHF01000004.1"/>
</dbReference>
<dbReference type="EMBL" id="FNHF01000004">
    <property type="protein sequence ID" value="SDM68768.1"/>
    <property type="molecule type" value="Genomic_DNA"/>
</dbReference>
<evidence type="ECO:0000313" key="2">
    <source>
        <dbReference type="EMBL" id="SDM68768.1"/>
    </source>
</evidence>
<proteinExistence type="predicted"/>
<dbReference type="Proteomes" id="UP000182347">
    <property type="component" value="Unassembled WGS sequence"/>
</dbReference>
<accession>A0A1G9V996</accession>